<gene>
    <name evidence="1" type="ORF">GGR39_000892</name>
</gene>
<sequence length="99" mass="10775">MSRPSGSVGLGLPGLAFQACELGIDSSWVIWMRCMRMAAGGPGSQKEVHRMVAEKWQAQVELTMALATGQLGADPIEVAGQAIDHYHSRVRANRKRLSR</sequence>
<evidence type="ECO:0000313" key="2">
    <source>
        <dbReference type="Proteomes" id="UP000561459"/>
    </source>
</evidence>
<accession>A0A7W6C6G2</accession>
<organism evidence="1 2">
    <name type="scientific">Novosphingobium fluoreni</name>
    <dbReference type="NCBI Taxonomy" id="1391222"/>
    <lineage>
        <taxon>Bacteria</taxon>
        <taxon>Pseudomonadati</taxon>
        <taxon>Pseudomonadota</taxon>
        <taxon>Alphaproteobacteria</taxon>
        <taxon>Sphingomonadales</taxon>
        <taxon>Sphingomonadaceae</taxon>
        <taxon>Novosphingobium</taxon>
    </lineage>
</organism>
<dbReference type="PROSITE" id="PS51257">
    <property type="entry name" value="PROKAR_LIPOPROTEIN"/>
    <property type="match status" value="1"/>
</dbReference>
<proteinExistence type="predicted"/>
<evidence type="ECO:0000313" key="1">
    <source>
        <dbReference type="EMBL" id="MBB3939252.1"/>
    </source>
</evidence>
<dbReference type="Proteomes" id="UP000561459">
    <property type="component" value="Unassembled WGS sequence"/>
</dbReference>
<reference evidence="1 2" key="1">
    <citation type="submission" date="2020-08" db="EMBL/GenBank/DDBJ databases">
        <title>Genomic Encyclopedia of Type Strains, Phase IV (KMG-IV): sequencing the most valuable type-strain genomes for metagenomic binning, comparative biology and taxonomic classification.</title>
        <authorList>
            <person name="Goeker M."/>
        </authorList>
    </citation>
    <scope>NUCLEOTIDE SEQUENCE [LARGE SCALE GENOMIC DNA]</scope>
    <source>
        <strain evidence="1 2">DSM 27568</strain>
    </source>
</reference>
<comment type="caution">
    <text evidence="1">The sequence shown here is derived from an EMBL/GenBank/DDBJ whole genome shotgun (WGS) entry which is preliminary data.</text>
</comment>
<dbReference type="RefSeq" id="WP_246388326.1">
    <property type="nucleotide sequence ID" value="NZ_JACIDY010000002.1"/>
</dbReference>
<dbReference type="AlphaFoldDB" id="A0A7W6C6G2"/>
<name>A0A7W6C6G2_9SPHN</name>
<keyword evidence="2" id="KW-1185">Reference proteome</keyword>
<protein>
    <submittedName>
        <fullName evidence="1">Uncharacterized protein</fullName>
    </submittedName>
</protein>
<dbReference type="EMBL" id="JACIDY010000002">
    <property type="protein sequence ID" value="MBB3939252.1"/>
    <property type="molecule type" value="Genomic_DNA"/>
</dbReference>